<dbReference type="AlphaFoldDB" id="M0N3G9"/>
<name>M0N3G9_9EURY</name>
<evidence type="ECO:0000313" key="1">
    <source>
        <dbReference type="EMBL" id="EMA52068.1"/>
    </source>
</evidence>
<comment type="caution">
    <text evidence="1">The sequence shown here is derived from an EMBL/GenBank/DDBJ whole genome shotgun (WGS) entry which is preliminary data.</text>
</comment>
<evidence type="ECO:0000313" key="2">
    <source>
        <dbReference type="Proteomes" id="UP000011625"/>
    </source>
</evidence>
<dbReference type="RefSeq" id="WP_005043569.1">
    <property type="nucleotide sequence ID" value="NZ_AOME01000057.1"/>
</dbReference>
<proteinExistence type="predicted"/>
<dbReference type="PATRIC" id="fig|1227456.3.peg.2397"/>
<keyword evidence="2" id="KW-1185">Reference proteome</keyword>
<gene>
    <name evidence="1" type="ORF">C450_11808</name>
</gene>
<dbReference type="Proteomes" id="UP000011625">
    <property type="component" value="Unassembled WGS sequence"/>
</dbReference>
<accession>M0N3G9</accession>
<evidence type="ECO:0008006" key="3">
    <source>
        <dbReference type="Google" id="ProtNLM"/>
    </source>
</evidence>
<dbReference type="EMBL" id="AOME01000057">
    <property type="protein sequence ID" value="EMA52068.1"/>
    <property type="molecule type" value="Genomic_DNA"/>
</dbReference>
<sequence>MPPFNNQYLLTDSTLPDGLPDSFITYGSVAGFTIHASKNLSVVVVQSRSETVALLGEIFDPHDPSKTNEEIIRQVMKRPEHESIFEILQQYSGRYIIIAEQASQIVVVPDATCLRRVLFTENATTITSSPKLFHELLGIEQIMDPAVKSFVNSDLFLENDAAWPGTQTVDQRLSRLLPNHYLDANEGSAQRRPLYPPQPSDRQAVMEGLIDSLSGCLIAIAERYDDVRFPLTAGWDSRILLAAADAIEDQVLFYTFATKVGLNHPDVRIPFAITDQLDVDYQIIQPRELTEEFVTAMQDSYYNPRFPTKMRHVQHRYYNANRQTSAAVVGRVAEILRVFYSPPLLEASPHLLADLYGYPQSDFAHSEFAEWLKSAEPYAERCDINIFDLFYWEQRMGNWGSRHTYENDIASHQFAPFNNYNLLLSGLSIPRNERKGPDYTFFEDIVEMTRPELLSHPVNPDSKSTWRGTLKNKLRRIINDDPRLYRAKSRYKQARS</sequence>
<reference evidence="1 2" key="1">
    <citation type="journal article" date="2014" name="PLoS Genet.">
        <title>Phylogenetically driven sequencing of extremely halophilic archaea reveals strategies for static and dynamic osmo-response.</title>
        <authorList>
            <person name="Becker E.A."/>
            <person name="Seitzer P.M."/>
            <person name="Tritt A."/>
            <person name="Larsen D."/>
            <person name="Krusor M."/>
            <person name="Yao A.I."/>
            <person name="Wu D."/>
            <person name="Madern D."/>
            <person name="Eisen J.A."/>
            <person name="Darling A.E."/>
            <person name="Facciotti M.T."/>
        </authorList>
    </citation>
    <scope>NUCLEOTIDE SEQUENCE [LARGE SCALE GENOMIC DNA]</scope>
    <source>
        <strain evidence="1 2">DSM 8989</strain>
    </source>
</reference>
<organism evidence="1 2">
    <name type="scientific">Halococcus salifodinae DSM 8989</name>
    <dbReference type="NCBI Taxonomy" id="1227456"/>
    <lineage>
        <taxon>Archaea</taxon>
        <taxon>Methanobacteriati</taxon>
        <taxon>Methanobacteriota</taxon>
        <taxon>Stenosarchaea group</taxon>
        <taxon>Halobacteria</taxon>
        <taxon>Halobacteriales</taxon>
        <taxon>Halococcaceae</taxon>
        <taxon>Halococcus</taxon>
    </lineage>
</organism>
<dbReference type="OrthoDB" id="346520at2157"/>
<protein>
    <recommendedName>
        <fullName evidence="3">Asparagine synthetase domain-containing protein</fullName>
    </recommendedName>
</protein>